<dbReference type="EMBL" id="CP059733">
    <property type="protein sequence ID" value="WDE03949.1"/>
    <property type="molecule type" value="Genomic_DNA"/>
</dbReference>
<evidence type="ECO:0000313" key="1">
    <source>
        <dbReference type="EMBL" id="WDE03949.1"/>
    </source>
</evidence>
<dbReference type="RefSeq" id="WP_044836566.1">
    <property type="nucleotide sequence ID" value="NZ_CP059733.1"/>
</dbReference>
<dbReference type="Proteomes" id="UP000032352">
    <property type="component" value="Chromosome"/>
</dbReference>
<proteinExistence type="predicted"/>
<keyword evidence="2" id="KW-1185">Reference proteome</keyword>
<reference evidence="1 2" key="1">
    <citation type="journal article" date="2015" name="Genome Announc.">
        <title>Draft Genome Sequences of Marine Isolates of Thalassomonas viridans and Thalassomonas actiniarum.</title>
        <authorList>
            <person name="Olonade I."/>
            <person name="van Zyl L.J."/>
            <person name="Trindade M."/>
        </authorList>
    </citation>
    <scope>NUCLEOTIDE SEQUENCE [LARGE SCALE GENOMIC DNA]</scope>
    <source>
        <strain evidence="1 2">XOM25</strain>
    </source>
</reference>
<evidence type="ECO:0000313" key="2">
    <source>
        <dbReference type="Proteomes" id="UP000032352"/>
    </source>
</evidence>
<dbReference type="KEGG" id="tvd:SG34_021640"/>
<accession>A0AAE9Z0U1</accession>
<gene>
    <name evidence="1" type="ORF">SG34_021640</name>
</gene>
<name>A0AAE9Z0U1_9GAMM</name>
<dbReference type="AlphaFoldDB" id="A0AAE9Z0U1"/>
<sequence length="371" mass="41446">MTLTETYKKLLCRMTGYYCQGTLYRLSYGAGGISFLAAEKDGPAPLILVAAREYYQEQLKSYPVEEKKAIDGLLRLEYGEHSVKYHIADISNGSSHVNIWQFSPDLPKAKLILPESFLLHLGLDHQEVLISESASECLFVAKANKAVVSSLSGALINDVERFCTSAGLALPQQSYQIEQAQLPERLLSGLAACHLNKLLLFVTNLSVRDNTSLIKACIAPVLLTGSLYLLISSLWLLWQNHELQQQVEHQQEEVMQAVALRDDFSRDQQQLELLSDFLVTKSSKSLAWLIVADIYNRADITALRYTNGRFILLGKAPKATDFLAKLSENPLVNNAKFDLPVRKTKKSDHFTISFILKDRLVSAGDKDATSH</sequence>
<protein>
    <submittedName>
        <fullName evidence="1">Uncharacterized protein</fullName>
    </submittedName>
</protein>
<organism evidence="1 2">
    <name type="scientific">Thalassomonas viridans</name>
    <dbReference type="NCBI Taxonomy" id="137584"/>
    <lineage>
        <taxon>Bacteria</taxon>
        <taxon>Pseudomonadati</taxon>
        <taxon>Pseudomonadota</taxon>
        <taxon>Gammaproteobacteria</taxon>
        <taxon>Alteromonadales</taxon>
        <taxon>Colwelliaceae</taxon>
        <taxon>Thalassomonas</taxon>
    </lineage>
</organism>
<reference evidence="1 2" key="2">
    <citation type="journal article" date="2022" name="Mar. Drugs">
        <title>Bioassay-Guided Fractionation Leads to the Detection of Cholic Acid Generated by the Rare Thalassomonas sp.</title>
        <authorList>
            <person name="Pheiffer F."/>
            <person name="Schneider Y.K."/>
            <person name="Hansen E.H."/>
            <person name="Andersen J.H."/>
            <person name="Isaksson J."/>
            <person name="Busche T."/>
            <person name="R C."/>
            <person name="Kalinowski J."/>
            <person name="Zyl L.V."/>
            <person name="Trindade M."/>
        </authorList>
    </citation>
    <scope>NUCLEOTIDE SEQUENCE [LARGE SCALE GENOMIC DNA]</scope>
    <source>
        <strain evidence="1 2">XOM25</strain>
    </source>
</reference>